<organism evidence="2 3">
    <name type="scientific">Morchella conica CCBAS932</name>
    <dbReference type="NCBI Taxonomy" id="1392247"/>
    <lineage>
        <taxon>Eukaryota</taxon>
        <taxon>Fungi</taxon>
        <taxon>Dikarya</taxon>
        <taxon>Ascomycota</taxon>
        <taxon>Pezizomycotina</taxon>
        <taxon>Pezizomycetes</taxon>
        <taxon>Pezizales</taxon>
        <taxon>Morchellaceae</taxon>
        <taxon>Morchella</taxon>
    </lineage>
</organism>
<dbReference type="OrthoDB" id="5394254at2759"/>
<name>A0A3N4LBJ5_9PEZI</name>
<proteinExistence type="predicted"/>
<protein>
    <submittedName>
        <fullName evidence="2">Uncharacterized protein</fullName>
    </submittedName>
</protein>
<evidence type="ECO:0000256" key="1">
    <source>
        <dbReference type="SAM" id="Phobius"/>
    </source>
</evidence>
<gene>
    <name evidence="2" type="ORF">P167DRAFT_533178</name>
</gene>
<feature type="transmembrane region" description="Helical" evidence="1">
    <location>
        <begin position="175"/>
        <end position="195"/>
    </location>
</feature>
<feature type="transmembrane region" description="Helical" evidence="1">
    <location>
        <begin position="207"/>
        <end position="227"/>
    </location>
</feature>
<feature type="transmembrane region" description="Helical" evidence="1">
    <location>
        <begin position="14"/>
        <end position="36"/>
    </location>
</feature>
<reference evidence="2 3" key="1">
    <citation type="journal article" date="2018" name="Nat. Ecol. Evol.">
        <title>Pezizomycetes genomes reveal the molecular basis of ectomycorrhizal truffle lifestyle.</title>
        <authorList>
            <person name="Murat C."/>
            <person name="Payen T."/>
            <person name="Noel B."/>
            <person name="Kuo A."/>
            <person name="Morin E."/>
            <person name="Chen J."/>
            <person name="Kohler A."/>
            <person name="Krizsan K."/>
            <person name="Balestrini R."/>
            <person name="Da Silva C."/>
            <person name="Montanini B."/>
            <person name="Hainaut M."/>
            <person name="Levati E."/>
            <person name="Barry K.W."/>
            <person name="Belfiori B."/>
            <person name="Cichocki N."/>
            <person name="Clum A."/>
            <person name="Dockter R.B."/>
            <person name="Fauchery L."/>
            <person name="Guy J."/>
            <person name="Iotti M."/>
            <person name="Le Tacon F."/>
            <person name="Lindquist E.A."/>
            <person name="Lipzen A."/>
            <person name="Malagnac F."/>
            <person name="Mello A."/>
            <person name="Molinier V."/>
            <person name="Miyauchi S."/>
            <person name="Poulain J."/>
            <person name="Riccioni C."/>
            <person name="Rubini A."/>
            <person name="Sitrit Y."/>
            <person name="Splivallo R."/>
            <person name="Traeger S."/>
            <person name="Wang M."/>
            <person name="Zifcakova L."/>
            <person name="Wipf D."/>
            <person name="Zambonelli A."/>
            <person name="Paolocci F."/>
            <person name="Nowrousian M."/>
            <person name="Ottonello S."/>
            <person name="Baldrian P."/>
            <person name="Spatafora J.W."/>
            <person name="Henrissat B."/>
            <person name="Nagy L.G."/>
            <person name="Aury J.M."/>
            <person name="Wincker P."/>
            <person name="Grigoriev I.V."/>
            <person name="Bonfante P."/>
            <person name="Martin F.M."/>
        </authorList>
    </citation>
    <scope>NUCLEOTIDE SEQUENCE [LARGE SCALE GENOMIC DNA]</scope>
    <source>
        <strain evidence="2 3">CCBAS932</strain>
    </source>
</reference>
<keyword evidence="1" id="KW-0812">Transmembrane</keyword>
<keyword evidence="3" id="KW-1185">Reference proteome</keyword>
<dbReference type="EMBL" id="ML119113">
    <property type="protein sequence ID" value="RPB15375.1"/>
    <property type="molecule type" value="Genomic_DNA"/>
</dbReference>
<dbReference type="InParanoid" id="A0A3N4LBJ5"/>
<dbReference type="AlphaFoldDB" id="A0A3N4LBJ5"/>
<keyword evidence="1" id="KW-0472">Membrane</keyword>
<evidence type="ECO:0000313" key="3">
    <source>
        <dbReference type="Proteomes" id="UP000277580"/>
    </source>
</evidence>
<accession>A0A3N4LBJ5</accession>
<sequence>MHYMHTFQPSHSPLIPTLAVVAAGDLLSLYLPLLFLRQSPPDSKSTPAKKENKIFDTTRLLTTLLTSTLYQLVLHSTGKKFLVGWLISSGWDIESVVRVHDAPEGVLLARSLLMIPIGWAASEIIFYSPNDATDSAITTYPPVEKNEGPGEEATGVWAYILRLWLKSLSPRGRKIVKRTLLVAAYQGVSATVALAGTVKGGDFKGAMGISGVWTLATVLVGAILGWVGNV</sequence>
<keyword evidence="1" id="KW-1133">Transmembrane helix</keyword>
<dbReference type="Proteomes" id="UP000277580">
    <property type="component" value="Unassembled WGS sequence"/>
</dbReference>
<evidence type="ECO:0000313" key="2">
    <source>
        <dbReference type="EMBL" id="RPB15375.1"/>
    </source>
</evidence>